<evidence type="ECO:0000256" key="6">
    <source>
        <dbReference type="SAM" id="Phobius"/>
    </source>
</evidence>
<proteinExistence type="predicted"/>
<evidence type="ECO:0000256" key="1">
    <source>
        <dbReference type="ARBA" id="ARBA00004141"/>
    </source>
</evidence>
<evidence type="ECO:0000256" key="2">
    <source>
        <dbReference type="ARBA" id="ARBA00022448"/>
    </source>
</evidence>
<keyword evidence="5 6" id="KW-0472">Membrane</keyword>
<dbReference type="Pfam" id="PF03600">
    <property type="entry name" value="CitMHS"/>
    <property type="match status" value="1"/>
</dbReference>
<organism evidence="8 9">
    <name type="scientific">Caligus rogercresseyi</name>
    <name type="common">Sea louse</name>
    <dbReference type="NCBI Taxonomy" id="217165"/>
    <lineage>
        <taxon>Eukaryota</taxon>
        <taxon>Metazoa</taxon>
        <taxon>Ecdysozoa</taxon>
        <taxon>Arthropoda</taxon>
        <taxon>Crustacea</taxon>
        <taxon>Multicrustacea</taxon>
        <taxon>Hexanauplia</taxon>
        <taxon>Copepoda</taxon>
        <taxon>Siphonostomatoida</taxon>
        <taxon>Caligidae</taxon>
        <taxon>Caligus</taxon>
    </lineage>
</organism>
<name>A0A7T8H2F1_CALRO</name>
<keyword evidence="2" id="KW-0813">Transport</keyword>
<evidence type="ECO:0000313" key="9">
    <source>
        <dbReference type="Proteomes" id="UP000595437"/>
    </source>
</evidence>
<evidence type="ECO:0000256" key="5">
    <source>
        <dbReference type="ARBA" id="ARBA00023136"/>
    </source>
</evidence>
<dbReference type="AlphaFoldDB" id="A0A7T8H2F1"/>
<protein>
    <recommendedName>
        <fullName evidence="7">Citrate transporter-like domain-containing protein</fullName>
    </recommendedName>
</protein>
<evidence type="ECO:0000259" key="7">
    <source>
        <dbReference type="Pfam" id="PF03600"/>
    </source>
</evidence>
<keyword evidence="3 6" id="KW-0812">Transmembrane</keyword>
<feature type="domain" description="Citrate transporter-like" evidence="7">
    <location>
        <begin position="2"/>
        <end position="41"/>
    </location>
</feature>
<keyword evidence="4 6" id="KW-1133">Transmembrane helix</keyword>
<sequence length="51" mass="5675">MEVLLLKVEWSTLIFFACLFVIMGTLEALGLLALLGGFVQDSIRALDPSYR</sequence>
<evidence type="ECO:0000256" key="3">
    <source>
        <dbReference type="ARBA" id="ARBA00022692"/>
    </source>
</evidence>
<dbReference type="EMBL" id="CP045900">
    <property type="protein sequence ID" value="QQP42082.1"/>
    <property type="molecule type" value="Genomic_DNA"/>
</dbReference>
<reference evidence="9" key="1">
    <citation type="submission" date="2021-01" db="EMBL/GenBank/DDBJ databases">
        <title>Caligus Genome Assembly.</title>
        <authorList>
            <person name="Gallardo-Escarate C."/>
        </authorList>
    </citation>
    <scope>NUCLEOTIDE SEQUENCE [LARGE SCALE GENOMIC DNA]</scope>
</reference>
<evidence type="ECO:0000256" key="4">
    <source>
        <dbReference type="ARBA" id="ARBA00022989"/>
    </source>
</evidence>
<keyword evidence="9" id="KW-1185">Reference proteome</keyword>
<comment type="subcellular location">
    <subcellularLocation>
        <location evidence="1">Membrane</location>
        <topology evidence="1">Multi-pass membrane protein</topology>
    </subcellularLocation>
</comment>
<accession>A0A7T8H2F1</accession>
<gene>
    <name evidence="8" type="ORF">FKW44_016632</name>
</gene>
<evidence type="ECO:0000313" key="8">
    <source>
        <dbReference type="EMBL" id="QQP42082.1"/>
    </source>
</evidence>
<dbReference type="GO" id="GO:0055085">
    <property type="term" value="P:transmembrane transport"/>
    <property type="evidence" value="ECO:0007669"/>
    <property type="project" value="InterPro"/>
</dbReference>
<dbReference type="Proteomes" id="UP000595437">
    <property type="component" value="Chromosome 11"/>
</dbReference>
<dbReference type="InterPro" id="IPR004680">
    <property type="entry name" value="Cit_transptr-like_dom"/>
</dbReference>
<feature type="transmembrane region" description="Helical" evidence="6">
    <location>
        <begin position="12"/>
        <end position="35"/>
    </location>
</feature>
<dbReference type="GO" id="GO:0016020">
    <property type="term" value="C:membrane"/>
    <property type="evidence" value="ECO:0007669"/>
    <property type="project" value="UniProtKB-SubCell"/>
</dbReference>